<protein>
    <submittedName>
        <fullName evidence="2">Putative acetylxylan esterase protein</fullName>
    </submittedName>
</protein>
<organism evidence="2 3">
    <name type="scientific">Eutypa lata (strain UCR-EL1)</name>
    <name type="common">Grapevine dieback disease fungus</name>
    <name type="synonym">Eutypa armeniacae</name>
    <dbReference type="NCBI Taxonomy" id="1287681"/>
    <lineage>
        <taxon>Eukaryota</taxon>
        <taxon>Fungi</taxon>
        <taxon>Dikarya</taxon>
        <taxon>Ascomycota</taxon>
        <taxon>Pezizomycotina</taxon>
        <taxon>Sordariomycetes</taxon>
        <taxon>Xylariomycetidae</taxon>
        <taxon>Xylariales</taxon>
        <taxon>Diatrypaceae</taxon>
        <taxon>Eutypa</taxon>
    </lineage>
</organism>
<dbReference type="Proteomes" id="UP000012174">
    <property type="component" value="Unassembled WGS sequence"/>
</dbReference>
<gene>
    <name evidence="2" type="ORF">UCREL1_8586</name>
</gene>
<dbReference type="CDD" id="cd01831">
    <property type="entry name" value="Endoglucanase_E_like"/>
    <property type="match status" value="1"/>
</dbReference>
<dbReference type="AlphaFoldDB" id="M7SJT7"/>
<proteinExistence type="predicted"/>
<dbReference type="InterPro" id="IPR052762">
    <property type="entry name" value="PCW_deacetylase/CE"/>
</dbReference>
<dbReference type="PANTHER" id="PTHR37834:SF2">
    <property type="entry name" value="ESTERASE, SGNH HYDROLASE-TYPE"/>
    <property type="match status" value="1"/>
</dbReference>
<name>M7SJT7_EUTLA</name>
<evidence type="ECO:0000313" key="3">
    <source>
        <dbReference type="Proteomes" id="UP000012174"/>
    </source>
</evidence>
<dbReference type="Gene3D" id="3.40.50.1110">
    <property type="entry name" value="SGNH hydrolase"/>
    <property type="match status" value="1"/>
</dbReference>
<dbReference type="Pfam" id="PF13472">
    <property type="entry name" value="Lipase_GDSL_2"/>
    <property type="match status" value="1"/>
</dbReference>
<evidence type="ECO:0000313" key="2">
    <source>
        <dbReference type="EMBL" id="EMR64452.1"/>
    </source>
</evidence>
<evidence type="ECO:0000259" key="1">
    <source>
        <dbReference type="Pfam" id="PF13472"/>
    </source>
</evidence>
<keyword evidence="3" id="KW-1185">Reference proteome</keyword>
<dbReference type="OMA" id="QHNDINP"/>
<dbReference type="InterPro" id="IPR013830">
    <property type="entry name" value="SGNH_hydro"/>
</dbReference>
<dbReference type="SUPFAM" id="SSF52266">
    <property type="entry name" value="SGNH hydrolase"/>
    <property type="match status" value="1"/>
</dbReference>
<dbReference type="InterPro" id="IPR036514">
    <property type="entry name" value="SGNH_hydro_sf"/>
</dbReference>
<dbReference type="GO" id="GO:0052689">
    <property type="term" value="F:carboxylic ester hydrolase activity"/>
    <property type="evidence" value="ECO:0007669"/>
    <property type="project" value="InterPro"/>
</dbReference>
<dbReference type="PANTHER" id="PTHR37834">
    <property type="entry name" value="GDSL-LIKE LIPASE/ACYLHYDROLASE DOMAIN PROTEIN (AFU_ORTHOLOGUE AFUA_2G00620)"/>
    <property type="match status" value="1"/>
</dbReference>
<dbReference type="EMBL" id="KB707073">
    <property type="protein sequence ID" value="EMR64452.1"/>
    <property type="molecule type" value="Genomic_DNA"/>
</dbReference>
<dbReference type="InterPro" id="IPR037461">
    <property type="entry name" value="CtCE2-like_dom"/>
</dbReference>
<dbReference type="KEGG" id="ela:UCREL1_8586"/>
<accession>M7SJT7</accession>
<dbReference type="OrthoDB" id="426133at2759"/>
<reference evidence="3" key="1">
    <citation type="journal article" date="2013" name="Genome Announc.">
        <title>Draft genome sequence of the grapevine dieback fungus Eutypa lata UCR-EL1.</title>
        <authorList>
            <person name="Blanco-Ulate B."/>
            <person name="Rolshausen P.E."/>
            <person name="Cantu D."/>
        </authorList>
    </citation>
    <scope>NUCLEOTIDE SEQUENCE [LARGE SCALE GENOMIC DNA]</scope>
    <source>
        <strain evidence="3">UCR-EL1</strain>
    </source>
</reference>
<sequence length="411" mass="45141">MQLRSLIAIAYGLHGSVQGTILQNGQVRDVKLPDTKINASEHDFESFSADASELSYKGRWDSKKVSWWSSAGLVFGFTGDTVAITFGNLTTDKTLVGYRIGGMDWVFSNVTAGGTHLLVTSETPGVAAGHPFDPLRFELRVSNWAYGVQVDTVHVGKGERLVKIHSYGRSVEFIGDSLSAGMYQSYEGLSSFPHGVGAGLGDAEYTVVAYPGICVADQECWGNPRGQVHQWFYTSDTDEPEPWDFGKQETTPDIVVINLGTNDNSESNNVSSEAYVDAYTKLVQGVHGKYPKAQVIVMELWLGFYQNGNSYAQNQGFQQELLDVVGFFNTPEYLSAPTVWDGVAEKMIALNETSDPFVHYFSTKGILQHNDIGPQWHPTDVGAIKVASHLTQFIKLTFGWEMVATGPEYAT</sequence>
<dbReference type="HOGENOM" id="CLU_038116_0_0_1"/>
<feature type="domain" description="SGNH hydrolase-type esterase" evidence="1">
    <location>
        <begin position="173"/>
        <end position="315"/>
    </location>
</feature>
<dbReference type="eggNOG" id="ENOG502QUVW">
    <property type="taxonomic scope" value="Eukaryota"/>
</dbReference>